<organism evidence="12 13">
    <name type="scientific">Trypanosoma congolense (strain IL3000)</name>
    <dbReference type="NCBI Taxonomy" id="1068625"/>
    <lineage>
        <taxon>Eukaryota</taxon>
        <taxon>Discoba</taxon>
        <taxon>Euglenozoa</taxon>
        <taxon>Kinetoplastea</taxon>
        <taxon>Metakinetoplastina</taxon>
        <taxon>Trypanosomatida</taxon>
        <taxon>Trypanosomatidae</taxon>
        <taxon>Trypanosoma</taxon>
        <taxon>Nannomonas</taxon>
    </lineage>
</organism>
<feature type="chain" id="PRO_5003390324" evidence="10">
    <location>
        <begin position="24"/>
        <end position="330"/>
    </location>
</feature>
<evidence type="ECO:0000256" key="8">
    <source>
        <dbReference type="ARBA" id="ARBA00023288"/>
    </source>
</evidence>
<evidence type="ECO:0000313" key="12">
    <source>
        <dbReference type="EMBL" id="CCD16602.1"/>
    </source>
</evidence>
<keyword evidence="7" id="KW-0325">Glycoprotein</keyword>
<dbReference type="Pfam" id="PF13206">
    <property type="entry name" value="VSG_B"/>
    <property type="match status" value="1"/>
</dbReference>
<feature type="compositionally biased region" description="Acidic residues" evidence="9">
    <location>
        <begin position="264"/>
        <end position="286"/>
    </location>
</feature>
<evidence type="ECO:0000256" key="7">
    <source>
        <dbReference type="ARBA" id="ARBA00023180"/>
    </source>
</evidence>
<keyword evidence="3" id="KW-1003">Cell membrane</keyword>
<comment type="function">
    <text evidence="1">VSG forms a coat on the surface of the parasite. The trypanosome evades the immune response of the host by expressing a series of antigenically distinct VSGs from an estimated 1000 VSG genes.</text>
</comment>
<gene>
    <name evidence="12" type="ORF">TCIL3000_0_15120</name>
</gene>
<dbReference type="GO" id="GO:0005886">
    <property type="term" value="C:plasma membrane"/>
    <property type="evidence" value="ECO:0007669"/>
    <property type="project" value="UniProtKB-SubCell"/>
</dbReference>
<proteinExistence type="predicted"/>
<evidence type="ECO:0000259" key="11">
    <source>
        <dbReference type="Pfam" id="PF13206"/>
    </source>
</evidence>
<dbReference type="Proteomes" id="UP000000702">
    <property type="component" value="Unassembled WGS sequence"/>
</dbReference>
<evidence type="ECO:0000256" key="2">
    <source>
        <dbReference type="ARBA" id="ARBA00004609"/>
    </source>
</evidence>
<sequence>MEREMWRMVLLVLFVVGNGLCASKNNEEVFEKLCNIAGNVSVLMEKDSGATSPLEEALYGTVGRARFNDDGTFAVNNCGLGHQMRSHFCSYKLGAGSSGHGFFADSLLGTFLCLCTEGHQNEQNLCGLGNVGDNARWTGWNHPPENLLKSVWKKIKEQCITQKRNKLSNSADWEKLESVVNNVSVSLKDVKEGYGTLGGTDTNGICSGTSQGDACVTYKANGGNEPNIPWANKIKDAIQKLNQTQSQTRSQKSAQTSHHRDSEDSSEDSAESNDDGEEEEEVEETAETIGTNNASKTSSPKKKRTKKPSNKATKKQERLSIHSLLKTAPL</sequence>
<evidence type="ECO:0000256" key="5">
    <source>
        <dbReference type="ARBA" id="ARBA00022729"/>
    </source>
</evidence>
<evidence type="ECO:0000313" key="13">
    <source>
        <dbReference type="Proteomes" id="UP000000702"/>
    </source>
</evidence>
<dbReference type="EMBL" id="CAEQ01002359">
    <property type="protein sequence ID" value="CCD16602.1"/>
    <property type="molecule type" value="Genomic_DNA"/>
</dbReference>
<comment type="caution">
    <text evidence="12">The sequence shown here is derived from an EMBL/GenBank/DDBJ whole genome shotgun (WGS) entry which is preliminary data.</text>
</comment>
<evidence type="ECO:0000256" key="3">
    <source>
        <dbReference type="ARBA" id="ARBA00022475"/>
    </source>
</evidence>
<evidence type="ECO:0000256" key="10">
    <source>
        <dbReference type="SAM" id="SignalP"/>
    </source>
</evidence>
<reference evidence="13" key="1">
    <citation type="submission" date="2011-07" db="EMBL/GenBank/DDBJ databases">
        <title>Divergent evolution of antigenic variation in African trypanosomes.</title>
        <authorList>
            <person name="Jackson A.P."/>
            <person name="Berry A."/>
            <person name="Allison H.C."/>
            <person name="Burton P."/>
            <person name="Anderson J."/>
            <person name="Aslett M."/>
            <person name="Brown R."/>
            <person name="Corton N."/>
            <person name="Harris D."/>
            <person name="Hauser H."/>
            <person name="Gamble J."/>
            <person name="Gilderthorp R."/>
            <person name="McQuillan J."/>
            <person name="Quail M.A."/>
            <person name="Sanders M."/>
            <person name="Van Tonder A."/>
            <person name="Ginger M.L."/>
            <person name="Donelson J.E."/>
            <person name="Field M.C."/>
            <person name="Barry J.D."/>
            <person name="Berriman M."/>
            <person name="Hertz-Fowler C."/>
        </authorList>
    </citation>
    <scope>NUCLEOTIDE SEQUENCE [LARGE SCALE GENOMIC DNA]</scope>
    <source>
        <strain evidence="13">IL3000</strain>
    </source>
</reference>
<accession>F9WH13</accession>
<dbReference type="InterPro" id="IPR025932">
    <property type="entry name" value="Trypano_VSG_B_N_dom"/>
</dbReference>
<dbReference type="GO" id="GO:0098552">
    <property type="term" value="C:side of membrane"/>
    <property type="evidence" value="ECO:0007669"/>
    <property type="project" value="UniProtKB-KW"/>
</dbReference>
<keyword evidence="8" id="KW-0449">Lipoprotein</keyword>
<feature type="region of interest" description="Disordered" evidence="9">
    <location>
        <begin position="241"/>
        <end position="330"/>
    </location>
</feature>
<keyword evidence="6" id="KW-0472">Membrane</keyword>
<feature type="compositionally biased region" description="Basic residues" evidence="9">
    <location>
        <begin position="299"/>
        <end position="313"/>
    </location>
</feature>
<feature type="compositionally biased region" description="Polar residues" evidence="9">
    <location>
        <begin position="241"/>
        <end position="256"/>
    </location>
</feature>
<protein>
    <submittedName>
        <fullName evidence="12">Variant surface glycoprotein</fullName>
    </submittedName>
</protein>
<dbReference type="VEuPathDB" id="TriTrypDB:TcIL3000_0_15120"/>
<comment type="subcellular location">
    <subcellularLocation>
        <location evidence="2">Cell membrane</location>
        <topology evidence="2">Lipid-anchor</topology>
        <topology evidence="2">GPI-anchor</topology>
    </subcellularLocation>
</comment>
<keyword evidence="4" id="KW-0336">GPI-anchor</keyword>
<evidence type="ECO:0000256" key="4">
    <source>
        <dbReference type="ARBA" id="ARBA00022622"/>
    </source>
</evidence>
<feature type="signal peptide" evidence="10">
    <location>
        <begin position="1"/>
        <end position="23"/>
    </location>
</feature>
<dbReference type="AlphaFoldDB" id="F9WH13"/>
<evidence type="ECO:0000256" key="1">
    <source>
        <dbReference type="ARBA" id="ARBA00002523"/>
    </source>
</evidence>
<evidence type="ECO:0000256" key="9">
    <source>
        <dbReference type="SAM" id="MobiDB-lite"/>
    </source>
</evidence>
<name>F9WH13_TRYCI</name>
<keyword evidence="5 10" id="KW-0732">Signal</keyword>
<evidence type="ECO:0000256" key="6">
    <source>
        <dbReference type="ARBA" id="ARBA00023136"/>
    </source>
</evidence>
<feature type="domain" description="Trypanosome variant surface glycoprotein B-type N-terminal" evidence="11">
    <location>
        <begin position="51"/>
        <end position="256"/>
    </location>
</feature>
<reference evidence="12 13" key="2">
    <citation type="journal article" date="2012" name="Proc. Natl. Acad. Sci. U.S.A.">
        <title>Antigenic diversity is generated by distinct evolutionary mechanisms in African trypanosome species.</title>
        <authorList>
            <person name="Jackson A.P."/>
            <person name="Berry A."/>
            <person name="Aslett M."/>
            <person name="Allison H.C."/>
            <person name="Burton P."/>
            <person name="Vavrova-Anderson J."/>
            <person name="Brown R."/>
            <person name="Browne H."/>
            <person name="Corton N."/>
            <person name="Hauser H."/>
            <person name="Gamble J."/>
            <person name="Gilderthorp R."/>
            <person name="Marcello L."/>
            <person name="McQuillan J."/>
            <person name="Otto T.D."/>
            <person name="Quail M.A."/>
            <person name="Sanders M.J."/>
            <person name="van Tonder A."/>
            <person name="Ginger M.L."/>
            <person name="Field M.C."/>
            <person name="Barry J.D."/>
            <person name="Hertz-Fowler C."/>
            <person name="Berriman M."/>
        </authorList>
    </citation>
    <scope>NUCLEOTIDE SEQUENCE [LARGE SCALE GENOMIC DNA]</scope>
    <source>
        <strain evidence="12 13">IL3000</strain>
    </source>
</reference>
<keyword evidence="13" id="KW-1185">Reference proteome</keyword>